<dbReference type="PANTHER" id="PTHR47797:SF4">
    <property type="entry name" value="DOMON DOMAIN-CONTAINING PROTEIN"/>
    <property type="match status" value="1"/>
</dbReference>
<comment type="caution">
    <text evidence="10">The sequence shown here is derived from an EMBL/GenBank/DDBJ whole genome shotgun (WGS) entry which is preliminary data.</text>
</comment>
<feature type="transmembrane region" description="Helical" evidence="8">
    <location>
        <begin position="325"/>
        <end position="345"/>
    </location>
</feature>
<feature type="region of interest" description="Disordered" evidence="7">
    <location>
        <begin position="378"/>
        <end position="421"/>
    </location>
</feature>
<dbReference type="SMART" id="SM00665">
    <property type="entry name" value="B561"/>
    <property type="match status" value="1"/>
</dbReference>
<protein>
    <recommendedName>
        <fullName evidence="9">DOMON domain-containing protein</fullName>
    </recommendedName>
</protein>
<dbReference type="InterPro" id="IPR005018">
    <property type="entry name" value="DOMON_domain"/>
</dbReference>
<evidence type="ECO:0000256" key="4">
    <source>
        <dbReference type="ARBA" id="ARBA00022982"/>
    </source>
</evidence>
<name>A0A1Y2DE28_9PEZI</name>
<dbReference type="SUPFAM" id="SSF49344">
    <property type="entry name" value="CBD9-like"/>
    <property type="match status" value="1"/>
</dbReference>
<feature type="compositionally biased region" description="Gly residues" evidence="7">
    <location>
        <begin position="196"/>
        <end position="205"/>
    </location>
</feature>
<evidence type="ECO:0000256" key="7">
    <source>
        <dbReference type="SAM" id="MobiDB-lite"/>
    </source>
</evidence>
<evidence type="ECO:0000313" key="11">
    <source>
        <dbReference type="Proteomes" id="UP000193689"/>
    </source>
</evidence>
<evidence type="ECO:0000259" key="9">
    <source>
        <dbReference type="PROSITE" id="PS50836"/>
    </source>
</evidence>
<comment type="subcellular location">
    <subcellularLocation>
        <location evidence="1">Membrane</location>
    </subcellularLocation>
</comment>
<dbReference type="EMBL" id="MCFJ01000019">
    <property type="protein sequence ID" value="ORY57532.1"/>
    <property type="molecule type" value="Genomic_DNA"/>
</dbReference>
<dbReference type="Proteomes" id="UP000193689">
    <property type="component" value="Unassembled WGS sequence"/>
</dbReference>
<sequence length="421" mass="44518">MTAAAALNYCPSGNICFGLGVPTTSASSGSGNIYFQISAPTSYSWIALGTGDRMSGSNMFVMYQDGDNNVTISPRQGTNHQMPVEDTSSTAAQLTLLEGSGVDGDTMRANVRCANCDSWANGGEMSLSSTNTPWIAGWKSGSSLATTDKNAAISQHDDYSSWNFDLTAAQVDTDANPFVSASTGGSGSGDSNAGSSGSGSQGSGNTGVTQNQSLQELPRLVAAHGVIMAIAFVILYPLGSILMPVLGKWMLHGAWQGVTFVLMWVGFAIGIVIVQRMETGLVQTHTIFGTVIVCLMVLQPVLGYMHHRHYVQHQARGAISYAHIVYGRVLMMLGVVNGGLGLQLANASNNLVIAYSVVAAIVFVLYVAVKGFTSFRKRRSGAGGQGKNLPQQKEASPPPREEHYEMPRRPYGTQREGGPGF</sequence>
<dbReference type="Pfam" id="PF16010">
    <property type="entry name" value="CDH-cyt"/>
    <property type="match status" value="1"/>
</dbReference>
<dbReference type="InterPro" id="IPR006593">
    <property type="entry name" value="Cyt_b561/ferric_Rdtase_TM"/>
</dbReference>
<keyword evidence="4" id="KW-0249">Electron transport</keyword>
<feature type="transmembrane region" description="Helical" evidence="8">
    <location>
        <begin position="351"/>
        <end position="369"/>
    </location>
</feature>
<reference evidence="10 11" key="1">
    <citation type="submission" date="2016-07" db="EMBL/GenBank/DDBJ databases">
        <title>Pervasive Adenine N6-methylation of Active Genes in Fungi.</title>
        <authorList>
            <consortium name="DOE Joint Genome Institute"/>
            <person name="Mondo S.J."/>
            <person name="Dannebaum R.O."/>
            <person name="Kuo R.C."/>
            <person name="Labutti K."/>
            <person name="Haridas S."/>
            <person name="Kuo A."/>
            <person name="Salamov A."/>
            <person name="Ahrendt S.R."/>
            <person name="Lipzen A."/>
            <person name="Sullivan W."/>
            <person name="Andreopoulos W.B."/>
            <person name="Clum A."/>
            <person name="Lindquist E."/>
            <person name="Daum C."/>
            <person name="Ramamoorthy G.K."/>
            <person name="Gryganskyi A."/>
            <person name="Culley D."/>
            <person name="Magnuson J.K."/>
            <person name="James T.Y."/>
            <person name="O'Malley M.A."/>
            <person name="Stajich J.E."/>
            <person name="Spatafora J.W."/>
            <person name="Visel A."/>
            <person name="Grigoriev I.V."/>
        </authorList>
    </citation>
    <scope>NUCLEOTIDE SEQUENCE [LARGE SCALE GENOMIC DNA]</scope>
    <source>
        <strain evidence="10 11">CBS 129021</strain>
    </source>
</reference>
<dbReference type="OrthoDB" id="19261at2759"/>
<dbReference type="STRING" id="1141098.A0A1Y2DE28"/>
<evidence type="ECO:0000256" key="5">
    <source>
        <dbReference type="ARBA" id="ARBA00022989"/>
    </source>
</evidence>
<keyword evidence="6 8" id="KW-0472">Membrane</keyword>
<feature type="region of interest" description="Disordered" evidence="7">
    <location>
        <begin position="177"/>
        <end position="209"/>
    </location>
</feature>
<dbReference type="GeneID" id="63773100"/>
<dbReference type="Gene3D" id="2.60.40.1210">
    <property type="entry name" value="Cellobiose dehydrogenase, cytochrome domain"/>
    <property type="match status" value="1"/>
</dbReference>
<dbReference type="InterPro" id="IPR015920">
    <property type="entry name" value="Cellobiose_DH-like_cyt"/>
</dbReference>
<dbReference type="PANTHER" id="PTHR47797">
    <property type="entry name" value="DEHYDROGENASE, PUTATIVE (AFU_ORTHOLOGUE AFUA_8G05805)-RELATED"/>
    <property type="match status" value="1"/>
</dbReference>
<dbReference type="PROSITE" id="PS50836">
    <property type="entry name" value="DOMON"/>
    <property type="match status" value="1"/>
</dbReference>
<feature type="transmembrane region" description="Helical" evidence="8">
    <location>
        <begin position="220"/>
        <end position="242"/>
    </location>
</feature>
<gene>
    <name evidence="10" type="ORF">BCR38DRAFT_354536</name>
</gene>
<dbReference type="AlphaFoldDB" id="A0A1Y2DE28"/>
<evidence type="ECO:0000256" key="6">
    <source>
        <dbReference type="ARBA" id="ARBA00023136"/>
    </source>
</evidence>
<keyword evidence="11" id="KW-1185">Reference proteome</keyword>
<dbReference type="SMART" id="SM00664">
    <property type="entry name" value="DoH"/>
    <property type="match status" value="1"/>
</dbReference>
<feature type="transmembrane region" description="Helical" evidence="8">
    <location>
        <begin position="254"/>
        <end position="274"/>
    </location>
</feature>
<proteinExistence type="predicted"/>
<evidence type="ECO:0000313" key="10">
    <source>
        <dbReference type="EMBL" id="ORY57532.1"/>
    </source>
</evidence>
<accession>A0A1Y2DE28</accession>
<feature type="transmembrane region" description="Helical" evidence="8">
    <location>
        <begin position="286"/>
        <end position="305"/>
    </location>
</feature>
<keyword evidence="3 8" id="KW-0812">Transmembrane</keyword>
<keyword evidence="5 8" id="KW-1133">Transmembrane helix</keyword>
<dbReference type="Gene3D" id="1.20.120.1770">
    <property type="match status" value="1"/>
</dbReference>
<evidence type="ECO:0000256" key="1">
    <source>
        <dbReference type="ARBA" id="ARBA00004370"/>
    </source>
</evidence>
<dbReference type="GO" id="GO:0016020">
    <property type="term" value="C:membrane"/>
    <property type="evidence" value="ECO:0007669"/>
    <property type="project" value="UniProtKB-SubCell"/>
</dbReference>
<dbReference type="CDD" id="cd08760">
    <property type="entry name" value="Cyt_b561_FRRS1_like"/>
    <property type="match status" value="1"/>
</dbReference>
<dbReference type="RefSeq" id="XP_040710782.1">
    <property type="nucleotide sequence ID" value="XM_040856888.1"/>
</dbReference>
<feature type="domain" description="DOMON" evidence="9">
    <location>
        <begin position="17"/>
        <end position="137"/>
    </location>
</feature>
<dbReference type="InParanoid" id="A0A1Y2DE28"/>
<evidence type="ECO:0000256" key="8">
    <source>
        <dbReference type="SAM" id="Phobius"/>
    </source>
</evidence>
<dbReference type="CDD" id="cd09630">
    <property type="entry name" value="CDH_like_cytochrome"/>
    <property type="match status" value="1"/>
</dbReference>
<evidence type="ECO:0000256" key="3">
    <source>
        <dbReference type="ARBA" id="ARBA00022692"/>
    </source>
</evidence>
<keyword evidence="2" id="KW-0813">Transport</keyword>
<organism evidence="10 11">
    <name type="scientific">Pseudomassariella vexata</name>
    <dbReference type="NCBI Taxonomy" id="1141098"/>
    <lineage>
        <taxon>Eukaryota</taxon>
        <taxon>Fungi</taxon>
        <taxon>Dikarya</taxon>
        <taxon>Ascomycota</taxon>
        <taxon>Pezizomycotina</taxon>
        <taxon>Sordariomycetes</taxon>
        <taxon>Xylariomycetidae</taxon>
        <taxon>Amphisphaeriales</taxon>
        <taxon>Pseudomassariaceae</taxon>
        <taxon>Pseudomassariella</taxon>
    </lineage>
</organism>
<feature type="compositionally biased region" description="Basic and acidic residues" evidence="7">
    <location>
        <begin position="399"/>
        <end position="408"/>
    </location>
</feature>
<evidence type="ECO:0000256" key="2">
    <source>
        <dbReference type="ARBA" id="ARBA00022448"/>
    </source>
</evidence>